<reference evidence="7 8" key="1">
    <citation type="journal article" date="2012" name="BMC Genomics">
        <title>Comparative genomics of the classical Bordetella subspecies: the evolution and exchange of virulence-associated diversity amongst closely related pathogens.</title>
        <authorList>
            <person name="Park J."/>
            <person name="Zhang Y."/>
            <person name="Buboltz A.M."/>
            <person name="Zhang X."/>
            <person name="Schuster S.C."/>
            <person name="Ahuja U."/>
            <person name="Liu M."/>
            <person name="Miller J.F."/>
            <person name="Sebaihia M."/>
            <person name="Bentley S.D."/>
            <person name="Parkhill J."/>
            <person name="Harvill E.T."/>
        </authorList>
    </citation>
    <scope>NUCLEOTIDE SEQUENCE [LARGE SCALE GENOMIC DNA]</scope>
    <source>
        <strain evidence="7 8">253</strain>
    </source>
</reference>
<evidence type="ECO:0000256" key="3">
    <source>
        <dbReference type="ARBA" id="ARBA00023172"/>
    </source>
</evidence>
<dbReference type="GO" id="GO:0006310">
    <property type="term" value="P:DNA recombination"/>
    <property type="evidence" value="ECO:0007669"/>
    <property type="project" value="UniProtKB-KW"/>
</dbReference>
<dbReference type="Gene3D" id="1.10.443.10">
    <property type="entry name" value="Intergrase catalytic core"/>
    <property type="match status" value="1"/>
</dbReference>
<feature type="domain" description="Core-binding (CB)" evidence="6">
    <location>
        <begin position="54"/>
        <end position="135"/>
    </location>
</feature>
<dbReference type="PANTHER" id="PTHR30349">
    <property type="entry name" value="PHAGE INTEGRASE-RELATED"/>
    <property type="match status" value="1"/>
</dbReference>
<dbReference type="InterPro" id="IPR050090">
    <property type="entry name" value="Tyrosine_recombinase_XerCD"/>
</dbReference>
<gene>
    <name evidence="7" type="ORF">BN112_1332</name>
</gene>
<dbReference type="InterPro" id="IPR011010">
    <property type="entry name" value="DNA_brk_join_enz"/>
</dbReference>
<evidence type="ECO:0000313" key="8">
    <source>
        <dbReference type="Proteomes" id="UP000007564"/>
    </source>
</evidence>
<dbReference type="PROSITE" id="PS51900">
    <property type="entry name" value="CB"/>
    <property type="match status" value="1"/>
</dbReference>
<dbReference type="GO" id="GO:0003677">
    <property type="term" value="F:DNA binding"/>
    <property type="evidence" value="ECO:0007669"/>
    <property type="project" value="UniProtKB-UniRule"/>
</dbReference>
<dbReference type="EMBL" id="HE965806">
    <property type="protein sequence ID" value="CCJ53249.1"/>
    <property type="molecule type" value="Genomic_DNA"/>
</dbReference>
<dbReference type="InterPro" id="IPR013762">
    <property type="entry name" value="Integrase-like_cat_sf"/>
</dbReference>
<keyword evidence="1" id="KW-0229">DNA integration</keyword>
<organism evidence="7 8">
    <name type="scientific">Bordetella bronchiseptica 253</name>
    <dbReference type="NCBI Taxonomy" id="568707"/>
    <lineage>
        <taxon>Bacteria</taxon>
        <taxon>Pseudomonadati</taxon>
        <taxon>Pseudomonadota</taxon>
        <taxon>Betaproteobacteria</taxon>
        <taxon>Burkholderiales</taxon>
        <taxon>Alcaligenaceae</taxon>
        <taxon>Bordetella</taxon>
    </lineage>
</organism>
<dbReference type="OrthoDB" id="662444at2"/>
<keyword evidence="3" id="KW-0233">DNA recombination</keyword>
<protein>
    <submittedName>
        <fullName evidence="7">Integrase</fullName>
    </submittedName>
</protein>
<dbReference type="RefSeq" id="WP_010926402.1">
    <property type="nucleotide sequence ID" value="NC_019382.1"/>
</dbReference>
<dbReference type="AlphaFoldDB" id="A0A0C6P0W4"/>
<dbReference type="PROSITE" id="PS51898">
    <property type="entry name" value="TYR_RECOMBINASE"/>
    <property type="match status" value="1"/>
</dbReference>
<evidence type="ECO:0000259" key="5">
    <source>
        <dbReference type="PROSITE" id="PS51898"/>
    </source>
</evidence>
<dbReference type="SUPFAM" id="SSF56349">
    <property type="entry name" value="DNA breaking-rejoining enzymes"/>
    <property type="match status" value="1"/>
</dbReference>
<dbReference type="KEGG" id="bbh:BN112_1332"/>
<dbReference type="InterPro" id="IPR002104">
    <property type="entry name" value="Integrase_catalytic"/>
</dbReference>
<dbReference type="Proteomes" id="UP000007564">
    <property type="component" value="Chromosome"/>
</dbReference>
<evidence type="ECO:0000256" key="1">
    <source>
        <dbReference type="ARBA" id="ARBA00022908"/>
    </source>
</evidence>
<evidence type="ECO:0000313" key="7">
    <source>
        <dbReference type="EMBL" id="CCJ53249.1"/>
    </source>
</evidence>
<feature type="domain" description="Tyr recombinase" evidence="5">
    <location>
        <begin position="157"/>
        <end position="329"/>
    </location>
</feature>
<dbReference type="GO" id="GO:0015074">
    <property type="term" value="P:DNA integration"/>
    <property type="evidence" value="ECO:0007669"/>
    <property type="project" value="UniProtKB-KW"/>
</dbReference>
<dbReference type="CDD" id="cd00796">
    <property type="entry name" value="INT_Rci_Hp1_C"/>
    <property type="match status" value="1"/>
</dbReference>
<dbReference type="HOGENOM" id="CLU_027562_32_1_4"/>
<evidence type="ECO:0000256" key="2">
    <source>
        <dbReference type="ARBA" id="ARBA00023125"/>
    </source>
</evidence>
<proteinExistence type="predicted"/>
<dbReference type="PANTHER" id="PTHR30349:SF94">
    <property type="entry name" value="INTEGRASE_RECOMBINASE HI_1414-RELATED"/>
    <property type="match status" value="1"/>
</dbReference>
<dbReference type="Pfam" id="PF00589">
    <property type="entry name" value="Phage_integrase"/>
    <property type="match status" value="1"/>
</dbReference>
<name>A0A0C6P0W4_BORBO</name>
<keyword evidence="2 4" id="KW-0238">DNA-binding</keyword>
<evidence type="ECO:0000256" key="4">
    <source>
        <dbReference type="PROSITE-ProRule" id="PRU01248"/>
    </source>
</evidence>
<accession>A0A0C6P0W4</accession>
<sequence>MGTYRKRGDTWRAEINKAGVRESKTFPTKREAQEWAAARETELATIAVGGITPKTVAQVLQRYCDEISPRNKGHRWERVRIARFLKEEADLCAKLIHTISTADLGAWRDRRLAQVQPVSVRRDIALLRAAWGYARREWRNLKDDPWLDLTMPPEGRHRERIYTQDEVDRLVLALGWEEGQKVVTARQQTAVCFLLSLETAMRSGELLSLEHSQVDLKKRVAQLDQTKNGDRRAVPLSSRAVALFKSLAGLDDAKVFTITPALRDVYFRQGKAIAEVDGATFHDARATALTRLSKKLSILELARMVGHRDPRSLMIYYRESAADIAKKLD</sequence>
<dbReference type="InterPro" id="IPR044068">
    <property type="entry name" value="CB"/>
</dbReference>
<evidence type="ECO:0000259" key="6">
    <source>
        <dbReference type="PROSITE" id="PS51900"/>
    </source>
</evidence>